<keyword evidence="1" id="KW-0732">Signal</keyword>
<keyword evidence="3" id="KW-1185">Reference proteome</keyword>
<dbReference type="Proteomes" id="UP001163115">
    <property type="component" value="Chromosome"/>
</dbReference>
<protein>
    <submittedName>
        <fullName evidence="2">Uncharacterized protein</fullName>
    </submittedName>
</protein>
<proteinExistence type="predicted"/>
<feature type="chain" id="PRO_5045622650" evidence="1">
    <location>
        <begin position="27"/>
        <end position="93"/>
    </location>
</feature>
<dbReference type="EMBL" id="CP113524">
    <property type="protein sequence ID" value="WAJ25143.1"/>
    <property type="molecule type" value="Genomic_DNA"/>
</dbReference>
<dbReference type="RefSeq" id="WP_024836723.1">
    <property type="nucleotide sequence ID" value="NZ_CP113524.1"/>
</dbReference>
<name>A0ABY7AH77_9FIRM</name>
<gene>
    <name evidence="2" type="ORF">OW255_06430</name>
</gene>
<evidence type="ECO:0000313" key="3">
    <source>
        <dbReference type="Proteomes" id="UP001163115"/>
    </source>
</evidence>
<evidence type="ECO:0000313" key="2">
    <source>
        <dbReference type="EMBL" id="WAJ25143.1"/>
    </source>
</evidence>
<accession>A0ABY7AH77</accession>
<organism evidence="2 3">
    <name type="scientific">Lacrimispora xylanolytica</name>
    <dbReference type="NCBI Taxonomy" id="29375"/>
    <lineage>
        <taxon>Bacteria</taxon>
        <taxon>Bacillati</taxon>
        <taxon>Bacillota</taxon>
        <taxon>Clostridia</taxon>
        <taxon>Lachnospirales</taxon>
        <taxon>Lachnospiraceae</taxon>
        <taxon>Lacrimispora</taxon>
    </lineage>
</organism>
<evidence type="ECO:0000256" key="1">
    <source>
        <dbReference type="SAM" id="SignalP"/>
    </source>
</evidence>
<reference evidence="2" key="1">
    <citation type="submission" date="2022-11" db="EMBL/GenBank/DDBJ databases">
        <title>Lacrimispora xylanolytica sy1, complete genome.</title>
        <authorList>
            <person name="Choi S."/>
        </authorList>
    </citation>
    <scope>NUCLEOTIDE SEQUENCE</scope>
    <source>
        <strain evidence="2">Sy1</strain>
    </source>
</reference>
<sequence length="93" mass="9759">MKKLSTLVLAAATVLTVAGVPMTAQAATCSSPAVRYSSNCSTQYGNINDLLNCYGIKGSNCNTGNKNTSNCTKGKTTCNINFSQCGSFARFCR</sequence>
<feature type="signal peptide" evidence="1">
    <location>
        <begin position="1"/>
        <end position="26"/>
    </location>
</feature>